<proteinExistence type="predicted"/>
<name>A0A7X0PDM5_9BURK</name>
<reference evidence="1 2" key="1">
    <citation type="submission" date="2020-08" db="EMBL/GenBank/DDBJ databases">
        <title>Functional genomics of gut bacteria from endangered species of beetles.</title>
        <authorList>
            <person name="Carlos-Shanley C."/>
        </authorList>
    </citation>
    <scope>NUCLEOTIDE SEQUENCE [LARGE SCALE GENOMIC DNA]</scope>
    <source>
        <strain evidence="1 2">S00198</strain>
    </source>
</reference>
<sequence length="87" mass="9209">MLPLTIDRVSGTCGSGHVASLHEAIVRESFDAYTAVKTVQVSKHGIPAMGMRPDIAAHLLKMLGVHDVAAGCQDVLNKSGKALGWDR</sequence>
<comment type="caution">
    <text evidence="1">The sequence shown here is derived from an EMBL/GenBank/DDBJ whole genome shotgun (WGS) entry which is preliminary data.</text>
</comment>
<dbReference type="EMBL" id="JACHLK010000004">
    <property type="protein sequence ID" value="MBB6559985.1"/>
    <property type="molecule type" value="Genomic_DNA"/>
</dbReference>
<dbReference type="RefSeq" id="WP_184857519.1">
    <property type="nucleotide sequence ID" value="NZ_JACHLK010000004.1"/>
</dbReference>
<gene>
    <name evidence="1" type="ORF">HNP48_002657</name>
</gene>
<dbReference type="Proteomes" id="UP000575083">
    <property type="component" value="Unassembled WGS sequence"/>
</dbReference>
<evidence type="ECO:0000313" key="1">
    <source>
        <dbReference type="EMBL" id="MBB6559985.1"/>
    </source>
</evidence>
<keyword evidence="2" id="KW-1185">Reference proteome</keyword>
<protein>
    <submittedName>
        <fullName evidence="1">Uncharacterized protein</fullName>
    </submittedName>
</protein>
<organism evidence="1 2">
    <name type="scientific">Acidovorax soli</name>
    <dbReference type="NCBI Taxonomy" id="592050"/>
    <lineage>
        <taxon>Bacteria</taxon>
        <taxon>Pseudomonadati</taxon>
        <taxon>Pseudomonadota</taxon>
        <taxon>Betaproteobacteria</taxon>
        <taxon>Burkholderiales</taxon>
        <taxon>Comamonadaceae</taxon>
        <taxon>Acidovorax</taxon>
    </lineage>
</organism>
<accession>A0A7X0PDM5</accession>
<dbReference type="AlphaFoldDB" id="A0A7X0PDM5"/>
<evidence type="ECO:0000313" key="2">
    <source>
        <dbReference type="Proteomes" id="UP000575083"/>
    </source>
</evidence>